<name>A0A7S2SHX4_9STRA</name>
<dbReference type="PANTHER" id="PTHR35509:SF4">
    <property type="entry name" value="DUF1995 DOMAIN-CONTAINING PROTEIN"/>
    <property type="match status" value="1"/>
</dbReference>
<dbReference type="InterPro" id="IPR053021">
    <property type="entry name" value="Chloroplast_ADK"/>
</dbReference>
<evidence type="ECO:0000313" key="2">
    <source>
        <dbReference type="EMBL" id="CAD9699973.1"/>
    </source>
</evidence>
<gene>
    <name evidence="2" type="ORF">EANT1437_LOCUS15027</name>
</gene>
<reference evidence="2" key="1">
    <citation type="submission" date="2021-01" db="EMBL/GenBank/DDBJ databases">
        <authorList>
            <person name="Corre E."/>
            <person name="Pelletier E."/>
            <person name="Niang G."/>
            <person name="Scheremetjew M."/>
            <person name="Finn R."/>
            <person name="Kale V."/>
            <person name="Holt S."/>
            <person name="Cochrane G."/>
            <person name="Meng A."/>
            <person name="Brown T."/>
            <person name="Cohen L."/>
        </authorList>
    </citation>
    <scope>NUCLEOTIDE SEQUENCE</scope>
    <source>
        <strain evidence="2">CCMP1452</strain>
    </source>
</reference>
<evidence type="ECO:0000259" key="1">
    <source>
        <dbReference type="Pfam" id="PF09353"/>
    </source>
</evidence>
<dbReference type="Pfam" id="PF09353">
    <property type="entry name" value="DUF1995"/>
    <property type="match status" value="1"/>
</dbReference>
<accession>A0A7S2SHX4</accession>
<dbReference type="AlphaFoldDB" id="A0A7S2SHX4"/>
<dbReference type="InterPro" id="IPR018962">
    <property type="entry name" value="DUF1995"/>
</dbReference>
<organism evidence="2">
    <name type="scientific">Eucampia antarctica</name>
    <dbReference type="NCBI Taxonomy" id="49252"/>
    <lineage>
        <taxon>Eukaryota</taxon>
        <taxon>Sar</taxon>
        <taxon>Stramenopiles</taxon>
        <taxon>Ochrophyta</taxon>
        <taxon>Bacillariophyta</taxon>
        <taxon>Mediophyceae</taxon>
        <taxon>Biddulphiophycidae</taxon>
        <taxon>Hemiaulales</taxon>
        <taxon>Hemiaulaceae</taxon>
        <taxon>Eucampia</taxon>
    </lineage>
</organism>
<dbReference type="EMBL" id="HBHI01029367">
    <property type="protein sequence ID" value="CAD9699973.1"/>
    <property type="molecule type" value="Transcribed_RNA"/>
</dbReference>
<protein>
    <recommendedName>
        <fullName evidence="1">DUF1995 domain-containing protein</fullName>
    </recommendedName>
</protein>
<sequence length="274" mass="31103">MMKCISYSFCALALLPKEIFGLIPSTPLEQTQRAIQSLRKTIEEGSKRPHRLYVDYLIPLPIETDAADIDPWPGGLAQMYPYAETILADILNGVVDEANGECSSQVLSPQDCCGFFVQESKTSPKNDIAAILFPSVDQLDKIQELQEMVGDRTLIIFNRQFTRPADFGFGNKEKSQENIFDKFKWGFAFQEFACRSEDVKLTFEYPDWNSCAICSEDEDLGATEFALLSPQPDRPQYSDLESKLNEILPEPLWMRKIGEAGTKGLKFQREKEEE</sequence>
<dbReference type="PANTHER" id="PTHR35509">
    <property type="entry name" value="DOMAIN PROTEIN, PUTATIVE (DUF1995)-RELATED"/>
    <property type="match status" value="1"/>
</dbReference>
<proteinExistence type="predicted"/>
<feature type="domain" description="DUF1995" evidence="1">
    <location>
        <begin position="24"/>
        <end position="241"/>
    </location>
</feature>